<feature type="domain" description="Lipocalin-like" evidence="1">
    <location>
        <begin position="29"/>
        <end position="149"/>
    </location>
</feature>
<dbReference type="InterPro" id="IPR024311">
    <property type="entry name" value="Lipocalin-like"/>
</dbReference>
<evidence type="ECO:0000259" key="1">
    <source>
        <dbReference type="Pfam" id="PF13924"/>
    </source>
</evidence>
<dbReference type="AlphaFoldDB" id="A0AAE0HX68"/>
<reference evidence="2" key="1">
    <citation type="journal article" date="2023" name="Mol. Phylogenet. Evol.">
        <title>Genome-scale phylogeny and comparative genomics of the fungal order Sordariales.</title>
        <authorList>
            <person name="Hensen N."/>
            <person name="Bonometti L."/>
            <person name="Westerberg I."/>
            <person name="Brannstrom I.O."/>
            <person name="Guillou S."/>
            <person name="Cros-Aarteil S."/>
            <person name="Calhoun S."/>
            <person name="Haridas S."/>
            <person name="Kuo A."/>
            <person name="Mondo S."/>
            <person name="Pangilinan J."/>
            <person name="Riley R."/>
            <person name="LaButti K."/>
            <person name="Andreopoulos B."/>
            <person name="Lipzen A."/>
            <person name="Chen C."/>
            <person name="Yan M."/>
            <person name="Daum C."/>
            <person name="Ng V."/>
            <person name="Clum A."/>
            <person name="Steindorff A."/>
            <person name="Ohm R.A."/>
            <person name="Martin F."/>
            <person name="Silar P."/>
            <person name="Natvig D.O."/>
            <person name="Lalanne C."/>
            <person name="Gautier V."/>
            <person name="Ament-Velasquez S.L."/>
            <person name="Kruys A."/>
            <person name="Hutchinson M.I."/>
            <person name="Powell A.J."/>
            <person name="Barry K."/>
            <person name="Miller A.N."/>
            <person name="Grigoriev I.V."/>
            <person name="Debuchy R."/>
            <person name="Gladieux P."/>
            <person name="Hiltunen Thoren M."/>
            <person name="Johannesson H."/>
        </authorList>
    </citation>
    <scope>NUCLEOTIDE SEQUENCE</scope>
    <source>
        <strain evidence="2">CBS 118394</strain>
    </source>
</reference>
<gene>
    <name evidence="2" type="ORF">B0H66DRAFT_374505</name>
</gene>
<proteinExistence type="predicted"/>
<reference evidence="2" key="2">
    <citation type="submission" date="2023-06" db="EMBL/GenBank/DDBJ databases">
        <authorList>
            <consortium name="Lawrence Berkeley National Laboratory"/>
            <person name="Haridas S."/>
            <person name="Hensen N."/>
            <person name="Bonometti L."/>
            <person name="Westerberg I."/>
            <person name="Brannstrom I.O."/>
            <person name="Guillou S."/>
            <person name="Cros-Aarteil S."/>
            <person name="Calhoun S."/>
            <person name="Kuo A."/>
            <person name="Mondo S."/>
            <person name="Pangilinan J."/>
            <person name="Riley R."/>
            <person name="Labutti K."/>
            <person name="Andreopoulos B."/>
            <person name="Lipzen A."/>
            <person name="Chen C."/>
            <person name="Yanf M."/>
            <person name="Daum C."/>
            <person name="Ng V."/>
            <person name="Clum A."/>
            <person name="Steindorff A."/>
            <person name="Ohm R."/>
            <person name="Martin F."/>
            <person name="Silar P."/>
            <person name="Natvig D."/>
            <person name="Lalanne C."/>
            <person name="Gautier V."/>
            <person name="Ament-Velasquez S.L."/>
            <person name="Kruys A."/>
            <person name="Hutchinson M.I."/>
            <person name="Powell A.J."/>
            <person name="Barry K."/>
            <person name="Miller A.N."/>
            <person name="Grigoriev I.V."/>
            <person name="Debuchy R."/>
            <person name="Gladieux P."/>
            <person name="Thoren M.H."/>
            <person name="Johannesson H."/>
        </authorList>
    </citation>
    <scope>NUCLEOTIDE SEQUENCE</scope>
    <source>
        <strain evidence="2">CBS 118394</strain>
    </source>
</reference>
<sequence length="151" mass="16605">MKQDMILAALEGTYLLLNTTIPGANPFDVGLLTYDRAGYVASNMASTNPLLRPPSVSWPPPTDNQSDAEWALAAKYALSYAGPFSIGTSFPATEVEGEVRHGPLMVSSVPGMVGSTQVRNYTLHDHDDDIFLELWGDWNGTRAAVWWKRLY</sequence>
<comment type="caution">
    <text evidence="2">The sequence shown here is derived from an EMBL/GenBank/DDBJ whole genome shotgun (WGS) entry which is preliminary data.</text>
</comment>
<protein>
    <recommendedName>
        <fullName evidence="1">Lipocalin-like domain-containing protein</fullName>
    </recommendedName>
</protein>
<evidence type="ECO:0000313" key="2">
    <source>
        <dbReference type="EMBL" id="KAK3314234.1"/>
    </source>
</evidence>
<keyword evidence="3" id="KW-1185">Reference proteome</keyword>
<name>A0AAE0HX68_9PEZI</name>
<dbReference type="Proteomes" id="UP001283341">
    <property type="component" value="Unassembled WGS sequence"/>
</dbReference>
<dbReference type="Pfam" id="PF13924">
    <property type="entry name" value="Lipocalin_5"/>
    <property type="match status" value="1"/>
</dbReference>
<evidence type="ECO:0000313" key="3">
    <source>
        <dbReference type="Proteomes" id="UP001283341"/>
    </source>
</evidence>
<accession>A0AAE0HX68</accession>
<organism evidence="2 3">
    <name type="scientific">Apodospora peruviana</name>
    <dbReference type="NCBI Taxonomy" id="516989"/>
    <lineage>
        <taxon>Eukaryota</taxon>
        <taxon>Fungi</taxon>
        <taxon>Dikarya</taxon>
        <taxon>Ascomycota</taxon>
        <taxon>Pezizomycotina</taxon>
        <taxon>Sordariomycetes</taxon>
        <taxon>Sordariomycetidae</taxon>
        <taxon>Sordariales</taxon>
        <taxon>Lasiosphaeriaceae</taxon>
        <taxon>Apodospora</taxon>
    </lineage>
</organism>
<dbReference type="EMBL" id="JAUEDM010000007">
    <property type="protein sequence ID" value="KAK3314234.1"/>
    <property type="molecule type" value="Genomic_DNA"/>
</dbReference>